<dbReference type="Proteomes" id="UP000288859">
    <property type="component" value="Unassembled WGS sequence"/>
</dbReference>
<dbReference type="EMBL" id="NAJM01000001">
    <property type="protein sequence ID" value="RVX76007.1"/>
    <property type="molecule type" value="Genomic_DNA"/>
</dbReference>
<sequence length="94" mass="10616">MCYRTDTRVICSNCSTTITAYTGEVVECRRRPTGGTVLKEIDLNTDEMCNGVEVDEDVSEGGLCHNCTILEDAERRNRERLEDDTDNESMEEVC</sequence>
<organism evidence="1 2">
    <name type="scientific">Exophiala mesophila</name>
    <name type="common">Black yeast-like fungus</name>
    <dbReference type="NCBI Taxonomy" id="212818"/>
    <lineage>
        <taxon>Eukaryota</taxon>
        <taxon>Fungi</taxon>
        <taxon>Dikarya</taxon>
        <taxon>Ascomycota</taxon>
        <taxon>Pezizomycotina</taxon>
        <taxon>Eurotiomycetes</taxon>
        <taxon>Chaetothyriomycetidae</taxon>
        <taxon>Chaetothyriales</taxon>
        <taxon>Herpotrichiellaceae</taxon>
        <taxon>Exophiala</taxon>
    </lineage>
</organism>
<gene>
    <name evidence="1" type="ORF">B0A52_00364</name>
</gene>
<comment type="caution">
    <text evidence="1">The sequence shown here is derived from an EMBL/GenBank/DDBJ whole genome shotgun (WGS) entry which is preliminary data.</text>
</comment>
<name>A0A438NJU7_EXOME</name>
<reference evidence="1 2" key="1">
    <citation type="submission" date="2017-03" db="EMBL/GenBank/DDBJ databases">
        <title>Genomes of endolithic fungi from Antarctica.</title>
        <authorList>
            <person name="Coleine C."/>
            <person name="Masonjones S."/>
            <person name="Stajich J.E."/>
        </authorList>
    </citation>
    <scope>NUCLEOTIDE SEQUENCE [LARGE SCALE GENOMIC DNA]</scope>
    <source>
        <strain evidence="1 2">CCFEE 6314</strain>
    </source>
</reference>
<protein>
    <submittedName>
        <fullName evidence="1">Uncharacterized protein</fullName>
    </submittedName>
</protein>
<proteinExistence type="predicted"/>
<accession>A0A438NJU7</accession>
<evidence type="ECO:0000313" key="2">
    <source>
        <dbReference type="Proteomes" id="UP000288859"/>
    </source>
</evidence>
<evidence type="ECO:0000313" key="1">
    <source>
        <dbReference type="EMBL" id="RVX76007.1"/>
    </source>
</evidence>
<dbReference type="AlphaFoldDB" id="A0A438NJU7"/>